<dbReference type="GO" id="GO:0000160">
    <property type="term" value="P:phosphorelay signal transduction system"/>
    <property type="evidence" value="ECO:0007669"/>
    <property type="project" value="InterPro"/>
</dbReference>
<name>A0A6B3RSS9_9RHOB</name>
<dbReference type="InterPro" id="IPR036641">
    <property type="entry name" value="HPT_dom_sf"/>
</dbReference>
<protein>
    <recommendedName>
        <fullName evidence="3">HPt domain-containing protein</fullName>
    </recommendedName>
</protein>
<proteinExistence type="predicted"/>
<evidence type="ECO:0000313" key="2">
    <source>
        <dbReference type="Proteomes" id="UP000481421"/>
    </source>
</evidence>
<gene>
    <name evidence="1" type="ORF">G3572_12680</name>
</gene>
<accession>A0A6B3RSS9</accession>
<dbReference type="RefSeq" id="WP_164612347.1">
    <property type="nucleotide sequence ID" value="NZ_JAAIKE010000003.1"/>
</dbReference>
<dbReference type="Gene3D" id="1.20.120.160">
    <property type="entry name" value="HPT domain"/>
    <property type="match status" value="1"/>
</dbReference>
<keyword evidence="2" id="KW-1185">Reference proteome</keyword>
<evidence type="ECO:0008006" key="3">
    <source>
        <dbReference type="Google" id="ProtNLM"/>
    </source>
</evidence>
<sequence length="171" mass="17244">MADPISAPPPDLTPHLRVLRAALARLAATPLTGPARAALAEAEMALAGLESAQAGAVDRGVFEALLAMAGPEVAPELVAQMATDLHMVATGLTRGLAALDWAEIRGQTHVLVALAGSAGAQRLEQAAQALNMAAHETDAARARALAPGLLAGLDQLIGFVETARAGLAAKA</sequence>
<comment type="caution">
    <text evidence="1">The sequence shown here is derived from an EMBL/GenBank/DDBJ whole genome shotgun (WGS) entry which is preliminary data.</text>
</comment>
<organism evidence="1 2">
    <name type="scientific">Pseudotabrizicola algicola</name>
    <dbReference type="NCBI Taxonomy" id="2709381"/>
    <lineage>
        <taxon>Bacteria</taxon>
        <taxon>Pseudomonadati</taxon>
        <taxon>Pseudomonadota</taxon>
        <taxon>Alphaproteobacteria</taxon>
        <taxon>Rhodobacterales</taxon>
        <taxon>Paracoccaceae</taxon>
        <taxon>Pseudotabrizicola</taxon>
    </lineage>
</organism>
<evidence type="ECO:0000313" key="1">
    <source>
        <dbReference type="EMBL" id="NEX47065.1"/>
    </source>
</evidence>
<reference evidence="1 2" key="1">
    <citation type="submission" date="2020-02" db="EMBL/GenBank/DDBJ databases">
        <title>Rhodobacter algicola sp. nov., isolated from microalga culture.</title>
        <authorList>
            <person name="Park C.-Y."/>
        </authorList>
    </citation>
    <scope>NUCLEOTIDE SEQUENCE [LARGE SCALE GENOMIC DNA]</scope>
    <source>
        <strain evidence="1 2">ETT8</strain>
    </source>
</reference>
<dbReference type="Proteomes" id="UP000481421">
    <property type="component" value="Unassembled WGS sequence"/>
</dbReference>
<dbReference type="SUPFAM" id="SSF47226">
    <property type="entry name" value="Histidine-containing phosphotransfer domain, HPT domain"/>
    <property type="match status" value="1"/>
</dbReference>
<dbReference type="EMBL" id="JAAIKE010000003">
    <property type="protein sequence ID" value="NEX47065.1"/>
    <property type="molecule type" value="Genomic_DNA"/>
</dbReference>
<dbReference type="AlphaFoldDB" id="A0A6B3RSS9"/>